<gene>
    <name evidence="3" type="ORF">RM697_05480</name>
</gene>
<comment type="caution">
    <text evidence="3">The sequence shown here is derived from an EMBL/GenBank/DDBJ whole genome shotgun (WGS) entry which is preliminary data.</text>
</comment>
<evidence type="ECO:0000313" key="3">
    <source>
        <dbReference type="EMBL" id="MDT0558085.1"/>
    </source>
</evidence>
<evidence type="ECO:0000256" key="1">
    <source>
        <dbReference type="SAM" id="Coils"/>
    </source>
</evidence>
<organism evidence="3 4">
    <name type="scientific">Microcosmobacter mediterraneus</name>
    <dbReference type="NCBI Taxonomy" id="3075607"/>
    <lineage>
        <taxon>Bacteria</taxon>
        <taxon>Pseudomonadati</taxon>
        <taxon>Bacteroidota</taxon>
        <taxon>Flavobacteriia</taxon>
        <taxon>Flavobacteriales</taxon>
        <taxon>Flavobacteriaceae</taxon>
        <taxon>Microcosmobacter</taxon>
    </lineage>
</organism>
<feature type="compositionally biased region" description="Low complexity" evidence="2">
    <location>
        <begin position="462"/>
        <end position="474"/>
    </location>
</feature>
<dbReference type="RefSeq" id="WP_311426855.1">
    <property type="nucleotide sequence ID" value="NZ_JAVRIA010000002.1"/>
</dbReference>
<evidence type="ECO:0000313" key="4">
    <source>
        <dbReference type="Proteomes" id="UP001259492"/>
    </source>
</evidence>
<proteinExistence type="predicted"/>
<keyword evidence="4" id="KW-1185">Reference proteome</keyword>
<dbReference type="InterPro" id="IPR011990">
    <property type="entry name" value="TPR-like_helical_dom_sf"/>
</dbReference>
<accession>A0ABU2YLE4</accession>
<evidence type="ECO:0008006" key="5">
    <source>
        <dbReference type="Google" id="ProtNLM"/>
    </source>
</evidence>
<reference evidence="3 4" key="1">
    <citation type="submission" date="2023-09" db="EMBL/GenBank/DDBJ databases">
        <authorList>
            <person name="Rey-Velasco X."/>
        </authorList>
    </citation>
    <scope>NUCLEOTIDE SEQUENCE [LARGE SCALE GENOMIC DNA]</scope>
    <source>
        <strain evidence="3 4">W332</strain>
    </source>
</reference>
<dbReference type="SUPFAM" id="SSF48452">
    <property type="entry name" value="TPR-like"/>
    <property type="match status" value="2"/>
</dbReference>
<sequence>MKLSLKTILLVVGIAFIATNCSRKKDTFLSRNFHALGTKYNILYNGNIALEQGKASINDAFTENFWELLPVERMQVTDEVILPGQSKNADFERAEEKAIKAVQKHGMNIQGKEKNPQIDEAYLLLGKSRYFDQRFIPALEAFNYILYKYPASDKINSAKVWREKTNIRLENNELAIKNLKRLLEQEELEPQDLADATSILAQAYINLKHKDSALQQLKVAETYTKNNNEIARYNYIRGQLYNEFGHKDSANMAFDKIIELHRKIPRAYYINAHLEKIKNFNYADGDKLAYLEYLTDLEEDRENRPFLDKIYHHIANFHLNNDKDSLATVYYNKSLAKSKIDKVLNTRNYATLGDMSFDVAKYKTAGAYYDSTMTNMKLNSKPYRLMKKKRDNLDDVIYYEDIAQRHDSILNLVSLSEEDRLAVFSEFTEQLRIRVEQEKAKQLEAEEAAKRQNSGINQTIPGQKGQLQKGGLAQTSSGRVVPGKPGGNGKSNFYFYNQNTVSFGKNEFLKIWGERDLQDGWRLSDKRGGDSDSGTEELIAEATDEELFDPQFYISKIPSDPKVIDSLTKDRNFAYYQLGTIYKEKFKEYELAKNKLQRLLQNIPEERLVLPTKYNLYKLYILLNQTGEAEAIKSDILANYSDSRYAEILRNPESALASDENSPESLYEKAYRYFENQDYTKAIAECEKHIYTFEGEPIVPKFEILKASARGRLYGVKAYEEGVNYVALTYPNSEEGKKALEILNNSIPLLSKKQWYDNDSSSKFHVVYQFKRDANEDVDAFIKRLNEKVEKVTYFDLSTSKDVYDENTIFVVVHGLKSIGGAAGFAEIIGEDKDEKDPIIRPYFSISSGNYTIIQRHKNLEEYIQSQ</sequence>
<evidence type="ECO:0000256" key="2">
    <source>
        <dbReference type="SAM" id="MobiDB-lite"/>
    </source>
</evidence>
<keyword evidence="1" id="KW-0175">Coiled coil</keyword>
<name>A0ABU2YLE4_9FLAO</name>
<feature type="region of interest" description="Disordered" evidence="2">
    <location>
        <begin position="449"/>
        <end position="485"/>
    </location>
</feature>
<dbReference type="EMBL" id="JAVRIA010000002">
    <property type="protein sequence ID" value="MDT0558085.1"/>
    <property type="molecule type" value="Genomic_DNA"/>
</dbReference>
<dbReference type="Proteomes" id="UP001259492">
    <property type="component" value="Unassembled WGS sequence"/>
</dbReference>
<dbReference type="Gene3D" id="1.25.40.10">
    <property type="entry name" value="Tetratricopeptide repeat domain"/>
    <property type="match status" value="3"/>
</dbReference>
<feature type="coiled-coil region" evidence="1">
    <location>
        <begin position="162"/>
        <end position="189"/>
    </location>
</feature>
<protein>
    <recommendedName>
        <fullName evidence="5">Protein involved in gliding motility SprE</fullName>
    </recommendedName>
</protein>